<proteinExistence type="predicted"/>
<evidence type="ECO:0000313" key="1">
    <source>
        <dbReference type="EMBL" id="EFS91989.1"/>
    </source>
</evidence>
<dbReference type="Proteomes" id="UP000003179">
    <property type="component" value="Unassembled WGS sequence"/>
</dbReference>
<name>A0ABN0C4B8_9ACTN</name>
<accession>A0ABN0C4B8</accession>
<comment type="caution">
    <text evidence="1">The sequence shown here is derived from an EMBL/GenBank/DDBJ whole genome shotgun (WGS) entry which is preliminary data.</text>
</comment>
<sequence length="66" mass="7653">MEIPYHHDGSADHEIAQLRGKVAARYLEWLPHLNTPRPHPLSVVIPEPVAQWERLEAPEGYSRQDF</sequence>
<evidence type="ECO:0000313" key="2">
    <source>
        <dbReference type="Proteomes" id="UP000003179"/>
    </source>
</evidence>
<protein>
    <submittedName>
        <fullName evidence="1">Uncharacterized protein</fullName>
    </submittedName>
</protein>
<dbReference type="EMBL" id="ADZU01000030">
    <property type="protein sequence ID" value="EFS91989.1"/>
    <property type="molecule type" value="Genomic_DNA"/>
</dbReference>
<gene>
    <name evidence="1" type="ORF">HMPREF9607_01855</name>
</gene>
<keyword evidence="2" id="KW-1185">Reference proteome</keyword>
<reference evidence="1" key="1">
    <citation type="submission" date="2010-08" db="EMBL/GenBank/DDBJ databases">
        <authorList>
            <person name="Weinstock G."/>
            <person name="Sodergren E."/>
            <person name="Clifton S."/>
            <person name="Fulton L."/>
            <person name="Fulton B."/>
            <person name="Courtney L."/>
            <person name="Fronick C."/>
            <person name="Harrison M."/>
            <person name="Strong C."/>
            <person name="Farmer C."/>
            <person name="Delahaunty K."/>
            <person name="Markovic C."/>
            <person name="Hall O."/>
            <person name="Minx P."/>
            <person name="Tomlinson C."/>
            <person name="Mitreva M."/>
            <person name="Hou S."/>
            <person name="Chen J."/>
            <person name="Wollam A."/>
            <person name="Pepin K.H."/>
            <person name="Johnson M."/>
            <person name="Bhonagiri V."/>
            <person name="Zhang X."/>
            <person name="Suruliraj S."/>
            <person name="Warren W."/>
            <person name="Chinwalla A."/>
            <person name="Mardis E.R."/>
            <person name="Wilson R.K."/>
        </authorList>
    </citation>
    <scope>NUCLEOTIDE SEQUENCE [LARGE SCALE GENOMIC DNA]</scope>
    <source>
        <strain evidence="1">HL044PA1</strain>
    </source>
</reference>
<organism evidence="1 2">
    <name type="scientific">Cutibacterium modestum HL044PA1</name>
    <dbReference type="NCBI Taxonomy" id="765109"/>
    <lineage>
        <taxon>Bacteria</taxon>
        <taxon>Bacillati</taxon>
        <taxon>Actinomycetota</taxon>
        <taxon>Actinomycetes</taxon>
        <taxon>Propionibacteriales</taxon>
        <taxon>Propionibacteriaceae</taxon>
        <taxon>Cutibacterium</taxon>
        <taxon>Cutibacterium modestum</taxon>
    </lineage>
</organism>